<accession>A0A139WSN9</accession>
<feature type="domain" description="CHASE2" evidence="2">
    <location>
        <begin position="412"/>
        <end position="758"/>
    </location>
</feature>
<sequence>MSHFYLQVQQVDKKCLFQLSWGTGQQITAEIPYPETIISSYQEWQRVYQNFYSTQELRGKVVNVGSIAPPTVDWQAKLVQAEAKLLYEFHQWLRSKELYEIRSTITTSGINKEVNSNSKITATDVFISCNSSELTYLPWEAWEISTQFASAKVRIARQPINVVTSGKKYPHRPGKAKVLAIFGDDRGLNFEKEQQAILSLQKLIEFHFICWNQGKNIDELKREIVETLTAKQGWDILFFAGHGNETNLTGGQISIAPDTTISLSEIEKPLTTAIQNGLQFALFNSCNGLSIARKLIELGLSQVAVMREPIHNRVAEEIFVQFLNAIALYQDVHDALLAACDYLKIEKNLTYPSAYLIPSLFRHPDAELFRLQPFGIQHQIKQWFPTRRESLAFLTLLVLSLLTPVQETVLDWQIGIQAVYRHITQQVPKEVSQPPVLVVRVDEKSLNEGNVKADKFNPIDRSYLAKIIDKLTANNAKIIGIDYLLDRATDEDKALAESLKNSIKKNNTLFIFGAILNEDDNQEQGIHRNVASLNQSLQGYVDKLPGHISLLDKNTNCIQTCPFTYLIALTHSLNQEIILPKFPELQKSNSSNLRTDLIRFISNEEVNQSLTQNLNKLRLLEVTSFSQYLGQAWLYPIIDYSLPPLQVYQVVRARHFVQPNNANINQEKLKQQVVLIGAGGYDEAGLSKFHSDNFPLPMGVAYWRFQNPSGNYSANFTGVEINAYMVQHLLKQHLIIPIPDLWMIGIAAFLGKGTQLLLAKRQYTKRGSIFLLASLIGGTGAYALISMQMYISASLVLPLFLPSAAFWFYVLPNLRKKNDT</sequence>
<dbReference type="AlphaFoldDB" id="A0A139WSN9"/>
<dbReference type="EMBL" id="ANNX02000051">
    <property type="protein sequence ID" value="KYC35452.1"/>
    <property type="molecule type" value="Genomic_DNA"/>
</dbReference>
<dbReference type="Proteomes" id="UP000076925">
    <property type="component" value="Unassembled WGS sequence"/>
</dbReference>
<proteinExistence type="predicted"/>
<keyword evidence="1" id="KW-0472">Membrane</keyword>
<name>A0A139WSN9_9CYAN</name>
<feature type="transmembrane region" description="Helical" evidence="1">
    <location>
        <begin position="768"/>
        <end position="785"/>
    </location>
</feature>
<dbReference type="SMART" id="SM01080">
    <property type="entry name" value="CHASE2"/>
    <property type="match status" value="1"/>
</dbReference>
<organism evidence="3 4">
    <name type="scientific">Scytonema hofmannii PCC 7110</name>
    <dbReference type="NCBI Taxonomy" id="128403"/>
    <lineage>
        <taxon>Bacteria</taxon>
        <taxon>Bacillati</taxon>
        <taxon>Cyanobacteriota</taxon>
        <taxon>Cyanophyceae</taxon>
        <taxon>Nostocales</taxon>
        <taxon>Scytonemataceae</taxon>
        <taxon>Scytonema</taxon>
    </lineage>
</organism>
<feature type="transmembrane region" description="Helical" evidence="1">
    <location>
        <begin position="791"/>
        <end position="811"/>
    </location>
</feature>
<evidence type="ECO:0000256" key="1">
    <source>
        <dbReference type="SAM" id="Phobius"/>
    </source>
</evidence>
<keyword evidence="4" id="KW-1185">Reference proteome</keyword>
<protein>
    <recommendedName>
        <fullName evidence="2">CHASE2 domain-containing protein</fullName>
    </recommendedName>
</protein>
<dbReference type="Pfam" id="PF12770">
    <property type="entry name" value="CHAT"/>
    <property type="match status" value="1"/>
</dbReference>
<dbReference type="STRING" id="128403.WA1_06400"/>
<dbReference type="OrthoDB" id="444941at2"/>
<dbReference type="InterPro" id="IPR024983">
    <property type="entry name" value="CHAT_dom"/>
</dbReference>
<dbReference type="InterPro" id="IPR007890">
    <property type="entry name" value="CHASE2"/>
</dbReference>
<evidence type="ECO:0000313" key="3">
    <source>
        <dbReference type="EMBL" id="KYC35452.1"/>
    </source>
</evidence>
<gene>
    <name evidence="3" type="ORF">WA1_06400</name>
</gene>
<keyword evidence="1" id="KW-1133">Transmembrane helix</keyword>
<feature type="transmembrane region" description="Helical" evidence="1">
    <location>
        <begin position="741"/>
        <end position="759"/>
    </location>
</feature>
<dbReference type="Pfam" id="PF05226">
    <property type="entry name" value="CHASE2"/>
    <property type="match status" value="1"/>
</dbReference>
<keyword evidence="1" id="KW-0812">Transmembrane</keyword>
<dbReference type="RefSeq" id="WP_066612762.1">
    <property type="nucleotide sequence ID" value="NZ_KQ976354.1"/>
</dbReference>
<evidence type="ECO:0000259" key="2">
    <source>
        <dbReference type="SMART" id="SM01080"/>
    </source>
</evidence>
<comment type="caution">
    <text evidence="3">The sequence shown here is derived from an EMBL/GenBank/DDBJ whole genome shotgun (WGS) entry which is preliminary data.</text>
</comment>
<reference evidence="3 4" key="1">
    <citation type="journal article" date="2013" name="Genome Biol. Evol.">
        <title>Genomes of Stigonematalean cyanobacteria (subsection V) and the evolution of oxygenic photosynthesis from prokaryotes to plastids.</title>
        <authorList>
            <person name="Dagan T."/>
            <person name="Roettger M."/>
            <person name="Stucken K."/>
            <person name="Landan G."/>
            <person name="Koch R."/>
            <person name="Major P."/>
            <person name="Gould S.B."/>
            <person name="Goremykin V.V."/>
            <person name="Rippka R."/>
            <person name="Tandeau de Marsac N."/>
            <person name="Gugger M."/>
            <person name="Lockhart P.J."/>
            <person name="Allen J.F."/>
            <person name="Brune I."/>
            <person name="Maus I."/>
            <person name="Puhler A."/>
            <person name="Martin W.F."/>
        </authorList>
    </citation>
    <scope>NUCLEOTIDE SEQUENCE [LARGE SCALE GENOMIC DNA]</scope>
    <source>
        <strain evidence="3 4">PCC 7110</strain>
    </source>
</reference>
<evidence type="ECO:0000313" key="4">
    <source>
        <dbReference type="Proteomes" id="UP000076925"/>
    </source>
</evidence>